<keyword evidence="3" id="KW-0812">Transmembrane</keyword>
<comment type="catalytic activity">
    <reaction evidence="11">
        <text>ATP + H2O = ADP + phosphate + H(+)</text>
        <dbReference type="Rhea" id="RHEA:13065"/>
        <dbReference type="ChEBI" id="CHEBI:15377"/>
        <dbReference type="ChEBI" id="CHEBI:15378"/>
        <dbReference type="ChEBI" id="CHEBI:30616"/>
        <dbReference type="ChEBI" id="CHEBI:43474"/>
        <dbReference type="ChEBI" id="CHEBI:456216"/>
    </reaction>
    <physiologicalReaction direction="left-to-right" evidence="11">
        <dbReference type="Rhea" id="RHEA:13066"/>
    </physiologicalReaction>
</comment>
<dbReference type="InterPro" id="IPR027417">
    <property type="entry name" value="P-loop_NTPase"/>
</dbReference>
<accession>A0A9W8WR46</accession>
<dbReference type="OrthoDB" id="10251412at2759"/>
<dbReference type="Pfam" id="PF25426">
    <property type="entry name" value="AAA_lid_BCS1"/>
    <property type="match status" value="1"/>
</dbReference>
<dbReference type="AlphaFoldDB" id="A0A9W8WR46"/>
<evidence type="ECO:0000259" key="15">
    <source>
        <dbReference type="SMART" id="SM01024"/>
    </source>
</evidence>
<dbReference type="InterPro" id="IPR050747">
    <property type="entry name" value="Mitochondrial_chaperone_BCS1"/>
</dbReference>
<keyword evidence="5" id="KW-0999">Mitochondrion inner membrane</keyword>
<keyword evidence="8" id="KW-1133">Transmembrane helix</keyword>
<comment type="subcellular location">
    <subcellularLocation>
        <location evidence="1">Mitochondrion inner membrane</location>
        <topology evidence="1">Single-pass membrane protein</topology>
    </subcellularLocation>
</comment>
<gene>
    <name evidence="16" type="ORF">N0V87_009455</name>
</gene>
<evidence type="ECO:0000313" key="16">
    <source>
        <dbReference type="EMBL" id="KAJ4331087.1"/>
    </source>
</evidence>
<keyword evidence="10" id="KW-0472">Membrane</keyword>
<dbReference type="PROSITE" id="PS00674">
    <property type="entry name" value="AAA"/>
    <property type="match status" value="1"/>
</dbReference>
<keyword evidence="7 12" id="KW-0067">ATP-binding</keyword>
<protein>
    <recommendedName>
        <fullName evidence="18">P-loop containing nucleoside triphosphate hydrolase protein</fullName>
    </recommendedName>
</protein>
<keyword evidence="17" id="KW-1185">Reference proteome</keyword>
<dbReference type="SMART" id="SM00382">
    <property type="entry name" value="AAA"/>
    <property type="match status" value="1"/>
</dbReference>
<feature type="region of interest" description="Disordered" evidence="13">
    <location>
        <begin position="224"/>
        <end position="255"/>
    </location>
</feature>
<dbReference type="InterPro" id="IPR003593">
    <property type="entry name" value="AAA+_ATPase"/>
</dbReference>
<keyword evidence="9" id="KW-0496">Mitochondrion</keyword>
<evidence type="ECO:0000256" key="6">
    <source>
        <dbReference type="ARBA" id="ARBA00022801"/>
    </source>
</evidence>
<dbReference type="SUPFAM" id="SSF52540">
    <property type="entry name" value="P-loop containing nucleoside triphosphate hydrolases"/>
    <property type="match status" value="1"/>
</dbReference>
<evidence type="ECO:0000256" key="1">
    <source>
        <dbReference type="ARBA" id="ARBA00004434"/>
    </source>
</evidence>
<comment type="caution">
    <text evidence="16">The sequence shown here is derived from an EMBL/GenBank/DDBJ whole genome shotgun (WGS) entry which is preliminary data.</text>
</comment>
<dbReference type="InterPro" id="IPR003959">
    <property type="entry name" value="ATPase_AAA_core"/>
</dbReference>
<dbReference type="PANTHER" id="PTHR23070">
    <property type="entry name" value="BCS1 AAA-TYPE ATPASE"/>
    <property type="match status" value="1"/>
</dbReference>
<evidence type="ECO:0000256" key="7">
    <source>
        <dbReference type="ARBA" id="ARBA00022840"/>
    </source>
</evidence>
<proteinExistence type="inferred from homology"/>
<evidence type="ECO:0000313" key="17">
    <source>
        <dbReference type="Proteomes" id="UP001140562"/>
    </source>
</evidence>
<evidence type="ECO:0000256" key="13">
    <source>
        <dbReference type="SAM" id="MobiDB-lite"/>
    </source>
</evidence>
<dbReference type="SMART" id="SM01024">
    <property type="entry name" value="BCS1_N"/>
    <property type="match status" value="1"/>
</dbReference>
<dbReference type="EMBL" id="JAPEUV010000163">
    <property type="protein sequence ID" value="KAJ4331087.1"/>
    <property type="molecule type" value="Genomic_DNA"/>
</dbReference>
<feature type="region of interest" description="Disordered" evidence="13">
    <location>
        <begin position="459"/>
        <end position="499"/>
    </location>
</feature>
<evidence type="ECO:0000256" key="10">
    <source>
        <dbReference type="ARBA" id="ARBA00023136"/>
    </source>
</evidence>
<feature type="region of interest" description="Disordered" evidence="13">
    <location>
        <begin position="359"/>
        <end position="386"/>
    </location>
</feature>
<feature type="domain" description="AAA+ ATPase" evidence="14">
    <location>
        <begin position="290"/>
        <end position="441"/>
    </location>
</feature>
<evidence type="ECO:0000256" key="4">
    <source>
        <dbReference type="ARBA" id="ARBA00022741"/>
    </source>
</evidence>
<dbReference type="InterPro" id="IPR003960">
    <property type="entry name" value="ATPase_AAA_CS"/>
</dbReference>
<feature type="compositionally biased region" description="Basic residues" evidence="13">
    <location>
        <begin position="471"/>
        <end position="480"/>
    </location>
</feature>
<name>A0A9W8WR46_9PLEO</name>
<feature type="compositionally biased region" description="Acidic residues" evidence="13">
    <location>
        <begin position="126"/>
        <end position="137"/>
    </location>
</feature>
<evidence type="ECO:0000256" key="11">
    <source>
        <dbReference type="ARBA" id="ARBA00048778"/>
    </source>
</evidence>
<dbReference type="Proteomes" id="UP001140562">
    <property type="component" value="Unassembled WGS sequence"/>
</dbReference>
<organism evidence="16 17">
    <name type="scientific">Didymella glomerata</name>
    <dbReference type="NCBI Taxonomy" id="749621"/>
    <lineage>
        <taxon>Eukaryota</taxon>
        <taxon>Fungi</taxon>
        <taxon>Dikarya</taxon>
        <taxon>Ascomycota</taxon>
        <taxon>Pezizomycotina</taxon>
        <taxon>Dothideomycetes</taxon>
        <taxon>Pleosporomycetidae</taxon>
        <taxon>Pleosporales</taxon>
        <taxon>Pleosporineae</taxon>
        <taxon>Didymellaceae</taxon>
        <taxon>Didymella</taxon>
    </lineage>
</organism>
<comment type="similarity">
    <text evidence="2">Belongs to the AAA ATPase family. BCS1 subfamily.</text>
</comment>
<feature type="domain" description="BCS1 N-terminal" evidence="15">
    <location>
        <begin position="61"/>
        <end position="257"/>
    </location>
</feature>
<dbReference type="InterPro" id="IPR014851">
    <property type="entry name" value="BCS1_N"/>
</dbReference>
<dbReference type="GO" id="GO:0005743">
    <property type="term" value="C:mitochondrial inner membrane"/>
    <property type="evidence" value="ECO:0007669"/>
    <property type="project" value="UniProtKB-SubCell"/>
</dbReference>
<evidence type="ECO:0008006" key="18">
    <source>
        <dbReference type="Google" id="ProtNLM"/>
    </source>
</evidence>
<dbReference type="Gene3D" id="3.40.50.300">
    <property type="entry name" value="P-loop containing nucleotide triphosphate hydrolases"/>
    <property type="match status" value="1"/>
</dbReference>
<evidence type="ECO:0000256" key="8">
    <source>
        <dbReference type="ARBA" id="ARBA00022989"/>
    </source>
</evidence>
<dbReference type="GO" id="GO:0016887">
    <property type="term" value="F:ATP hydrolysis activity"/>
    <property type="evidence" value="ECO:0007669"/>
    <property type="project" value="InterPro"/>
</dbReference>
<evidence type="ECO:0000256" key="3">
    <source>
        <dbReference type="ARBA" id="ARBA00022692"/>
    </source>
</evidence>
<feature type="region of interest" description="Disordered" evidence="13">
    <location>
        <begin position="112"/>
        <end position="141"/>
    </location>
</feature>
<reference evidence="16" key="1">
    <citation type="submission" date="2022-10" db="EMBL/GenBank/DDBJ databases">
        <title>Tapping the CABI collections for fungal endophytes: first genome assemblies for Collariella, Neodidymelliopsis, Ascochyta clinopodiicola, Didymella pomorum, Didymosphaeria variabile, Neocosmospora piperis and Neocucurbitaria cava.</title>
        <authorList>
            <person name="Hill R."/>
        </authorList>
    </citation>
    <scope>NUCLEOTIDE SEQUENCE</scope>
    <source>
        <strain evidence="16">IMI 360193</strain>
    </source>
</reference>
<sequence>MDFSRLHQLGPDFLMSNTTTTSLPSTFLESFVPGYGIISQIILRLFGLDIGLLASGCVILFGLSHAASFCNSYISSYFDRYFTSAVTIDGDDQLYRDVVKWATEQPMTRISRDLRAETKPRGAQYDPEDESDSDDDKSGEQSIFNYGKLANNVPPRYEPNYGIDRFVHGGRTYYLSRERKDKKNPWWGDAWDEIMIIRCNGRSTKPIKDLLLYIRQWNLKNEDQTTNIHRPSPKGDGSGDTRWNRQSNRASRPMRTVSLEKEQKRIIVNDVNEYLQPETRRWYDARGIPYRRGYLFHGPPGTGKTSLSFALAGIFGLDIYCISLSEVGLTEADLNKLFTELPRRCIVLLEDIDSAGLRRDNEPLPEPALPTVSDTKAPPVSEPSGPRKSLISLAGLLNVIDGVASHEGRVLIMTTNHPENLDEALTRPGRVDVRIPFTLATRTQIKDIFMRMYGTDMRKSLSRSQTDAHKHPQNSKRREAKRRDTQSLAGDGEDEDDIEDLLFDKPVSEIVDKAELRHMAEEYADMLPEGVFSPAAIQGYLLTRKREPQRSLDEAHVWRDEQLRIMDEKKR</sequence>
<dbReference type="Pfam" id="PF08740">
    <property type="entry name" value="BCS1_N"/>
    <property type="match status" value="1"/>
</dbReference>
<evidence type="ECO:0000256" key="9">
    <source>
        <dbReference type="ARBA" id="ARBA00023128"/>
    </source>
</evidence>
<dbReference type="GO" id="GO:0005524">
    <property type="term" value="F:ATP binding"/>
    <property type="evidence" value="ECO:0007669"/>
    <property type="project" value="UniProtKB-KW"/>
</dbReference>
<evidence type="ECO:0000256" key="5">
    <source>
        <dbReference type="ARBA" id="ARBA00022792"/>
    </source>
</evidence>
<dbReference type="InterPro" id="IPR057495">
    <property type="entry name" value="AAA_lid_BCS1"/>
</dbReference>
<keyword evidence="4 12" id="KW-0547">Nucleotide-binding</keyword>
<dbReference type="Pfam" id="PF00004">
    <property type="entry name" value="AAA"/>
    <property type="match status" value="1"/>
</dbReference>
<keyword evidence="6" id="KW-0378">Hydrolase</keyword>
<evidence type="ECO:0000259" key="14">
    <source>
        <dbReference type="SMART" id="SM00382"/>
    </source>
</evidence>
<evidence type="ECO:0000256" key="12">
    <source>
        <dbReference type="RuleBase" id="RU003651"/>
    </source>
</evidence>
<evidence type="ECO:0000256" key="2">
    <source>
        <dbReference type="ARBA" id="ARBA00007448"/>
    </source>
</evidence>